<evidence type="ECO:0000313" key="1">
    <source>
        <dbReference type="EMBL" id="QHT10492.1"/>
    </source>
</evidence>
<organism evidence="1">
    <name type="scientific">viral metagenome</name>
    <dbReference type="NCBI Taxonomy" id="1070528"/>
    <lineage>
        <taxon>unclassified sequences</taxon>
        <taxon>metagenomes</taxon>
        <taxon>organismal metagenomes</taxon>
    </lineage>
</organism>
<proteinExistence type="predicted"/>
<protein>
    <submittedName>
        <fullName evidence="1">Uncharacterized protein</fullName>
    </submittedName>
</protein>
<dbReference type="AlphaFoldDB" id="A0A6C0D230"/>
<dbReference type="EMBL" id="MN739521">
    <property type="protein sequence ID" value="QHT10492.1"/>
    <property type="molecule type" value="Genomic_DNA"/>
</dbReference>
<reference evidence="1" key="1">
    <citation type="journal article" date="2020" name="Nature">
        <title>Giant virus diversity and host interactions through global metagenomics.</title>
        <authorList>
            <person name="Schulz F."/>
            <person name="Roux S."/>
            <person name="Paez-Espino D."/>
            <person name="Jungbluth S."/>
            <person name="Walsh D.A."/>
            <person name="Denef V.J."/>
            <person name="McMahon K.D."/>
            <person name="Konstantinidis K.T."/>
            <person name="Eloe-Fadrosh E.A."/>
            <person name="Kyrpides N.C."/>
            <person name="Woyke T."/>
        </authorList>
    </citation>
    <scope>NUCLEOTIDE SEQUENCE</scope>
    <source>
        <strain evidence="1">GVMAG-M-3300023174-107</strain>
    </source>
</reference>
<accession>A0A6C0D230</accession>
<name>A0A6C0D230_9ZZZZ</name>
<sequence length="85" mass="10126">MNQKKELVWGPDFLLDGNEYVVDTYHVDTIIATYKGTYKTPEKATPYVILYDVTKYDENTKTFHKTKCKYWICYTTDKLYNASEY</sequence>